<dbReference type="InterPro" id="IPR036097">
    <property type="entry name" value="HisK_dim/P_sf"/>
</dbReference>
<evidence type="ECO:0000256" key="1">
    <source>
        <dbReference type="ARBA" id="ARBA00000085"/>
    </source>
</evidence>
<dbReference type="SUPFAM" id="SSF55874">
    <property type="entry name" value="ATPase domain of HSP90 chaperone/DNA topoisomerase II/histidine kinase"/>
    <property type="match status" value="1"/>
</dbReference>
<evidence type="ECO:0000256" key="3">
    <source>
        <dbReference type="ARBA" id="ARBA00012438"/>
    </source>
</evidence>
<evidence type="ECO:0000259" key="12">
    <source>
        <dbReference type="PROSITE" id="PS50109"/>
    </source>
</evidence>
<dbReference type="AlphaFoldDB" id="A0A7W6H3Q1"/>
<evidence type="ECO:0000256" key="9">
    <source>
        <dbReference type="ARBA" id="ARBA00023012"/>
    </source>
</evidence>
<dbReference type="PANTHER" id="PTHR45436">
    <property type="entry name" value="SENSOR HISTIDINE KINASE YKOH"/>
    <property type="match status" value="1"/>
</dbReference>
<dbReference type="CDD" id="cd00082">
    <property type="entry name" value="HisKA"/>
    <property type="match status" value="1"/>
</dbReference>
<dbReference type="Gene3D" id="6.10.340.10">
    <property type="match status" value="1"/>
</dbReference>
<dbReference type="Gene3D" id="1.10.287.130">
    <property type="match status" value="1"/>
</dbReference>
<proteinExistence type="predicted"/>
<keyword evidence="15" id="KW-1185">Reference proteome</keyword>
<dbReference type="InterPro" id="IPR004358">
    <property type="entry name" value="Sig_transdc_His_kin-like_C"/>
</dbReference>
<keyword evidence="5" id="KW-0808">Transferase</keyword>
<evidence type="ECO:0000313" key="14">
    <source>
        <dbReference type="EMBL" id="MBB3996109.1"/>
    </source>
</evidence>
<evidence type="ECO:0000256" key="10">
    <source>
        <dbReference type="ARBA" id="ARBA00023136"/>
    </source>
</evidence>
<evidence type="ECO:0000259" key="13">
    <source>
        <dbReference type="PROSITE" id="PS50885"/>
    </source>
</evidence>
<keyword evidence="6 11" id="KW-0812">Transmembrane</keyword>
<gene>
    <name evidence="14" type="ORF">GGR95_003777</name>
</gene>
<evidence type="ECO:0000256" key="4">
    <source>
        <dbReference type="ARBA" id="ARBA00022553"/>
    </source>
</evidence>
<dbReference type="SMART" id="SM00387">
    <property type="entry name" value="HATPase_c"/>
    <property type="match status" value="1"/>
</dbReference>
<dbReference type="GO" id="GO:0000155">
    <property type="term" value="F:phosphorelay sensor kinase activity"/>
    <property type="evidence" value="ECO:0007669"/>
    <property type="project" value="InterPro"/>
</dbReference>
<dbReference type="Gene3D" id="3.30.565.10">
    <property type="entry name" value="Histidine kinase-like ATPase, C-terminal domain"/>
    <property type="match status" value="1"/>
</dbReference>
<evidence type="ECO:0000256" key="8">
    <source>
        <dbReference type="ARBA" id="ARBA00022989"/>
    </source>
</evidence>
<keyword evidence="7 14" id="KW-0418">Kinase</keyword>
<dbReference type="InterPro" id="IPR003594">
    <property type="entry name" value="HATPase_dom"/>
</dbReference>
<name>A0A7W6H3Q1_9RHOB</name>
<comment type="catalytic activity">
    <reaction evidence="1">
        <text>ATP + protein L-histidine = ADP + protein N-phospho-L-histidine.</text>
        <dbReference type="EC" id="2.7.13.3"/>
    </reaction>
</comment>
<feature type="domain" description="HAMP" evidence="13">
    <location>
        <begin position="177"/>
        <end position="231"/>
    </location>
</feature>
<dbReference type="PROSITE" id="PS50885">
    <property type="entry name" value="HAMP"/>
    <property type="match status" value="1"/>
</dbReference>
<sequence length="468" mass="51043">MKLRSLTIKSTPLRLTITFLGIFILSSAASFAAAYFVLRSNYESILEDEIEQAIEVYAAIDGQDALINRLKTDIAVTDTELMILHYQPDRAAPIANVAPFPSAGGFTIVSKKKIDGRDRDRSSSYLALSARVGQGQLTIAKTREQVVEMGEIMLSVVLIGLLPTVLLTSAAGALATRRARRKIDTIQKTLLELTSGQMTARVPVLENDRDDLTEISTAVNTMASSQEALIASMRQISADIAHDLKTPIQRVAVILDEVARKTVLSAGQEDLLDQALTETDRIVKTFHALLQLAQIEGGAVRDRFAPVDLQVVVDDIVDFLDAEADENGYSLEHTVIGSGPFTVYGDHHLLSQVIANLLQNAMRHTVVGSKIKVRLSRDAAQIVLCVEDNGTGIPPEEREKVLRRLYRLEQSRTTEGNGLGLSLVAAICKLHDASLSLEDSDPGLRVRITFQTLPKSLPVTPTQKTSEA</sequence>
<keyword evidence="9" id="KW-0902">Two-component regulatory system</keyword>
<dbReference type="EC" id="2.7.13.3" evidence="3"/>
<accession>A0A7W6H3Q1</accession>
<evidence type="ECO:0000256" key="6">
    <source>
        <dbReference type="ARBA" id="ARBA00022692"/>
    </source>
</evidence>
<dbReference type="InterPro" id="IPR005467">
    <property type="entry name" value="His_kinase_dom"/>
</dbReference>
<dbReference type="Pfam" id="PF00512">
    <property type="entry name" value="HisKA"/>
    <property type="match status" value="1"/>
</dbReference>
<dbReference type="CDD" id="cd00075">
    <property type="entry name" value="HATPase"/>
    <property type="match status" value="1"/>
</dbReference>
<dbReference type="InterPro" id="IPR036890">
    <property type="entry name" value="HATPase_C_sf"/>
</dbReference>
<reference evidence="14 15" key="1">
    <citation type="submission" date="2020-08" db="EMBL/GenBank/DDBJ databases">
        <title>Genomic Encyclopedia of Type Strains, Phase IV (KMG-IV): sequencing the most valuable type-strain genomes for metagenomic binning, comparative biology and taxonomic classification.</title>
        <authorList>
            <person name="Goeker M."/>
        </authorList>
    </citation>
    <scope>NUCLEOTIDE SEQUENCE [LARGE SCALE GENOMIC DNA]</scope>
    <source>
        <strain evidence="14 15">DSM 102234</strain>
    </source>
</reference>
<protein>
    <recommendedName>
        <fullName evidence="3">histidine kinase</fullName>
        <ecNumber evidence="3">2.7.13.3</ecNumber>
    </recommendedName>
</protein>
<dbReference type="EMBL" id="JACIEI010000028">
    <property type="protein sequence ID" value="MBB3996109.1"/>
    <property type="molecule type" value="Genomic_DNA"/>
</dbReference>
<evidence type="ECO:0000313" key="15">
    <source>
        <dbReference type="Proteomes" id="UP000530268"/>
    </source>
</evidence>
<dbReference type="SUPFAM" id="SSF47384">
    <property type="entry name" value="Homodimeric domain of signal transducing histidine kinase"/>
    <property type="match status" value="1"/>
</dbReference>
<dbReference type="InterPro" id="IPR003660">
    <property type="entry name" value="HAMP_dom"/>
</dbReference>
<dbReference type="PRINTS" id="PR00344">
    <property type="entry name" value="BCTRLSENSOR"/>
</dbReference>
<dbReference type="InterPro" id="IPR003661">
    <property type="entry name" value="HisK_dim/P_dom"/>
</dbReference>
<feature type="transmembrane region" description="Helical" evidence="11">
    <location>
        <begin position="152"/>
        <end position="175"/>
    </location>
</feature>
<evidence type="ECO:0000256" key="11">
    <source>
        <dbReference type="SAM" id="Phobius"/>
    </source>
</evidence>
<evidence type="ECO:0000256" key="5">
    <source>
        <dbReference type="ARBA" id="ARBA00022679"/>
    </source>
</evidence>
<comment type="caution">
    <text evidence="14">The sequence shown here is derived from an EMBL/GenBank/DDBJ whole genome shotgun (WGS) entry which is preliminary data.</text>
</comment>
<dbReference type="SMART" id="SM00388">
    <property type="entry name" value="HisKA"/>
    <property type="match status" value="1"/>
</dbReference>
<feature type="domain" description="Histidine kinase" evidence="12">
    <location>
        <begin position="239"/>
        <end position="454"/>
    </location>
</feature>
<keyword evidence="8 11" id="KW-1133">Transmembrane helix</keyword>
<evidence type="ECO:0000256" key="7">
    <source>
        <dbReference type="ARBA" id="ARBA00022777"/>
    </source>
</evidence>
<dbReference type="InterPro" id="IPR050428">
    <property type="entry name" value="TCS_sensor_his_kinase"/>
</dbReference>
<dbReference type="PROSITE" id="PS50109">
    <property type="entry name" value="HIS_KIN"/>
    <property type="match status" value="1"/>
</dbReference>
<dbReference type="Proteomes" id="UP000530268">
    <property type="component" value="Unassembled WGS sequence"/>
</dbReference>
<feature type="transmembrane region" description="Helical" evidence="11">
    <location>
        <begin position="12"/>
        <end position="38"/>
    </location>
</feature>
<dbReference type="RefSeq" id="WP_184568343.1">
    <property type="nucleotide sequence ID" value="NZ_JACIEI010000028.1"/>
</dbReference>
<dbReference type="GO" id="GO:0005886">
    <property type="term" value="C:plasma membrane"/>
    <property type="evidence" value="ECO:0007669"/>
    <property type="project" value="TreeGrafter"/>
</dbReference>
<comment type="subcellular location">
    <subcellularLocation>
        <location evidence="2">Membrane</location>
    </subcellularLocation>
</comment>
<dbReference type="Pfam" id="PF02518">
    <property type="entry name" value="HATPase_c"/>
    <property type="match status" value="1"/>
</dbReference>
<dbReference type="PANTHER" id="PTHR45436:SF8">
    <property type="entry name" value="HISTIDINE KINASE"/>
    <property type="match status" value="1"/>
</dbReference>
<keyword evidence="4" id="KW-0597">Phosphoprotein</keyword>
<organism evidence="14 15">
    <name type="scientific">Sulfitobacter undariae</name>
    <dbReference type="NCBI Taxonomy" id="1563671"/>
    <lineage>
        <taxon>Bacteria</taxon>
        <taxon>Pseudomonadati</taxon>
        <taxon>Pseudomonadota</taxon>
        <taxon>Alphaproteobacteria</taxon>
        <taxon>Rhodobacterales</taxon>
        <taxon>Roseobacteraceae</taxon>
        <taxon>Sulfitobacter</taxon>
    </lineage>
</organism>
<keyword evidence="10 11" id="KW-0472">Membrane</keyword>
<evidence type="ECO:0000256" key="2">
    <source>
        <dbReference type="ARBA" id="ARBA00004370"/>
    </source>
</evidence>